<evidence type="ECO:0000313" key="3">
    <source>
        <dbReference type="Proteomes" id="UP001234178"/>
    </source>
</evidence>
<dbReference type="EMBL" id="JAOYFB010000005">
    <property type="protein sequence ID" value="KAK4015815.1"/>
    <property type="molecule type" value="Genomic_DNA"/>
</dbReference>
<reference evidence="2 3" key="1">
    <citation type="journal article" date="2023" name="Nucleic Acids Res.">
        <title>The hologenome of Daphnia magna reveals possible DNA methylation and microbiome-mediated evolution of the host genome.</title>
        <authorList>
            <person name="Chaturvedi A."/>
            <person name="Li X."/>
            <person name="Dhandapani V."/>
            <person name="Marshall H."/>
            <person name="Kissane S."/>
            <person name="Cuenca-Cambronero M."/>
            <person name="Asole G."/>
            <person name="Calvet F."/>
            <person name="Ruiz-Romero M."/>
            <person name="Marangio P."/>
            <person name="Guigo R."/>
            <person name="Rago D."/>
            <person name="Mirbahai L."/>
            <person name="Eastwood N."/>
            <person name="Colbourne J.K."/>
            <person name="Zhou J."/>
            <person name="Mallon E."/>
            <person name="Orsini L."/>
        </authorList>
    </citation>
    <scope>NUCLEOTIDE SEQUENCE [LARGE SCALE GENOMIC DNA]</scope>
    <source>
        <strain evidence="2">LRV0_1</strain>
    </source>
</reference>
<sequence>MSTNRKPYQNHGFQNQSCHAGMVPPYLNLERPAKPEAFITDPFMFDPVIQNRQAPVGSHEHAVDIFSTDYKYQPGTWNDDCYDDAEQVAFNLCEDNQNFIYWNDPFTKGNFTQLAPSINPYATTSVMPILQDISSPCVPLKQNHQIEELLSAKGTLLTSSEEKSRESQVCPICERTFVYQLNFAKHLAAAGCCQPPCKKSRMDPEPDTKETFKSNTLPRTSRSKKITRSNSTKSRKKQTIPSLKNHLQEYLPNTEIISNFQGAPMMTDSREQENKTLRVTKQRPAYASGPFEVQTLSHSLQESTYCSFCDLQLNSENLYQRHRLAHALVIQLTRCLVHSLPRISSPHNETACGSNSAVLDDWLSDQIRCNINDDNWLKLSVQEVEQVLGNSNMDVDIPQRHGIQDNAGFQNIVDLLVSQDLNLTPASEFVDTTKVSDFIPLETEKSVETTCISTSVTYDPSLIQPVCSMPDQPMNVPVGSDLLATEVANPVCQAPGIEMLDGTGCTSSAYSQNFYDFNQMEGSFKSIITDLDVVERQMASLLKTYESLSPSDSGENLTQTELEFQHICNGHSQDKFAMHHITSSRTAEYPYTCKPDVELVNPSSCKMLPILGDVDPSTY</sequence>
<feature type="region of interest" description="Disordered" evidence="1">
    <location>
        <begin position="195"/>
        <end position="244"/>
    </location>
</feature>
<protein>
    <recommendedName>
        <fullName evidence="4">C2H2-type domain-containing protein</fullName>
    </recommendedName>
</protein>
<dbReference type="Proteomes" id="UP001234178">
    <property type="component" value="Unassembled WGS sequence"/>
</dbReference>
<accession>A0ABQ9ZSA8</accession>
<evidence type="ECO:0000313" key="2">
    <source>
        <dbReference type="EMBL" id="KAK4015815.1"/>
    </source>
</evidence>
<comment type="caution">
    <text evidence="2">The sequence shown here is derived from an EMBL/GenBank/DDBJ whole genome shotgun (WGS) entry which is preliminary data.</text>
</comment>
<gene>
    <name evidence="2" type="ORF">OUZ56_030788</name>
</gene>
<evidence type="ECO:0008006" key="4">
    <source>
        <dbReference type="Google" id="ProtNLM"/>
    </source>
</evidence>
<feature type="compositionally biased region" description="Basic residues" evidence="1">
    <location>
        <begin position="221"/>
        <end position="238"/>
    </location>
</feature>
<keyword evidence="3" id="KW-1185">Reference proteome</keyword>
<evidence type="ECO:0000256" key="1">
    <source>
        <dbReference type="SAM" id="MobiDB-lite"/>
    </source>
</evidence>
<proteinExistence type="predicted"/>
<organism evidence="2 3">
    <name type="scientific">Daphnia magna</name>
    <dbReference type="NCBI Taxonomy" id="35525"/>
    <lineage>
        <taxon>Eukaryota</taxon>
        <taxon>Metazoa</taxon>
        <taxon>Ecdysozoa</taxon>
        <taxon>Arthropoda</taxon>
        <taxon>Crustacea</taxon>
        <taxon>Branchiopoda</taxon>
        <taxon>Diplostraca</taxon>
        <taxon>Cladocera</taxon>
        <taxon>Anomopoda</taxon>
        <taxon>Daphniidae</taxon>
        <taxon>Daphnia</taxon>
    </lineage>
</organism>
<name>A0ABQ9ZSA8_9CRUS</name>
<feature type="compositionally biased region" description="Basic and acidic residues" evidence="1">
    <location>
        <begin position="200"/>
        <end position="212"/>
    </location>
</feature>